<dbReference type="InterPro" id="IPR041291">
    <property type="entry name" value="TUDOR_5"/>
</dbReference>
<sequence>MGIGTRVVARWPGISNYLPGNISSIDVKENSTKYLISFDDGDNHWNSLDQIRLLKPPMYFGPGSNNSYLEKKFSTIKTTTLVNSQIEQAIKCEKVKNNQVSLNSSLQDHADSKENVGYEYLITSHPRTSSTIVPTMDQARPMINSTSST</sequence>
<name>A0A0C2MIC2_THEKT</name>
<accession>A0A0C2MIC2</accession>
<dbReference type="Proteomes" id="UP000031668">
    <property type="component" value="Unassembled WGS sequence"/>
</dbReference>
<protein>
    <recommendedName>
        <fullName evidence="1">Histone methyltransferase Tudor domain-containing protein</fullName>
    </recommendedName>
</protein>
<dbReference type="AlphaFoldDB" id="A0A0C2MIC2"/>
<dbReference type="Gene3D" id="2.30.30.140">
    <property type="match status" value="1"/>
</dbReference>
<organism evidence="2 3">
    <name type="scientific">Thelohanellus kitauei</name>
    <name type="common">Myxosporean</name>
    <dbReference type="NCBI Taxonomy" id="669202"/>
    <lineage>
        <taxon>Eukaryota</taxon>
        <taxon>Metazoa</taxon>
        <taxon>Cnidaria</taxon>
        <taxon>Myxozoa</taxon>
        <taxon>Myxosporea</taxon>
        <taxon>Bivalvulida</taxon>
        <taxon>Platysporina</taxon>
        <taxon>Myxobolidae</taxon>
        <taxon>Thelohanellus</taxon>
    </lineage>
</organism>
<evidence type="ECO:0000259" key="1">
    <source>
        <dbReference type="Pfam" id="PF18359"/>
    </source>
</evidence>
<dbReference type="EMBL" id="JWZT01003429">
    <property type="protein sequence ID" value="KII66851.1"/>
    <property type="molecule type" value="Genomic_DNA"/>
</dbReference>
<dbReference type="Pfam" id="PF18359">
    <property type="entry name" value="Tudor_5"/>
    <property type="match status" value="1"/>
</dbReference>
<feature type="domain" description="Histone methyltransferase Tudor" evidence="1">
    <location>
        <begin position="3"/>
        <end position="48"/>
    </location>
</feature>
<proteinExistence type="predicted"/>
<gene>
    <name evidence="2" type="ORF">RF11_11798</name>
</gene>
<dbReference type="OrthoDB" id="6235974at2759"/>
<comment type="caution">
    <text evidence="2">The sequence shown here is derived from an EMBL/GenBank/DDBJ whole genome shotgun (WGS) entry which is preliminary data.</text>
</comment>
<evidence type="ECO:0000313" key="2">
    <source>
        <dbReference type="EMBL" id="KII66851.1"/>
    </source>
</evidence>
<keyword evidence="3" id="KW-1185">Reference proteome</keyword>
<reference evidence="2 3" key="1">
    <citation type="journal article" date="2014" name="Genome Biol. Evol.">
        <title>The genome of the myxosporean Thelohanellus kitauei shows adaptations to nutrient acquisition within its fish host.</title>
        <authorList>
            <person name="Yang Y."/>
            <person name="Xiong J."/>
            <person name="Zhou Z."/>
            <person name="Huo F."/>
            <person name="Miao W."/>
            <person name="Ran C."/>
            <person name="Liu Y."/>
            <person name="Zhang J."/>
            <person name="Feng J."/>
            <person name="Wang M."/>
            <person name="Wang M."/>
            <person name="Wang L."/>
            <person name="Yao B."/>
        </authorList>
    </citation>
    <scope>NUCLEOTIDE SEQUENCE [LARGE SCALE GENOMIC DNA]</scope>
    <source>
        <strain evidence="2">Wuqing</strain>
    </source>
</reference>
<evidence type="ECO:0000313" key="3">
    <source>
        <dbReference type="Proteomes" id="UP000031668"/>
    </source>
</evidence>